<comment type="caution">
    <text evidence="1">The sequence shown here is derived from an EMBL/GenBank/DDBJ whole genome shotgun (WGS) entry which is preliminary data.</text>
</comment>
<accession>A0ABQ0Q3P0</accession>
<reference evidence="1" key="1">
    <citation type="submission" date="2013-04" db="EMBL/GenBank/DDBJ databases">
        <title>The genome sequencing project of 58 acetic acid bacteria.</title>
        <authorList>
            <person name="Okamoto-Kainuma A."/>
            <person name="Ishikawa M."/>
            <person name="Umino S."/>
            <person name="Koizumi Y."/>
            <person name="Shiwa Y."/>
            <person name="Yoshikawa H."/>
            <person name="Matsutani M."/>
            <person name="Matsushita K."/>
        </authorList>
    </citation>
    <scope>NUCLEOTIDE SEQUENCE</scope>
    <source>
        <strain evidence="1">NRIC 0535</strain>
    </source>
</reference>
<dbReference type="InterPro" id="IPR043129">
    <property type="entry name" value="ATPase_NBD"/>
</dbReference>
<protein>
    <submittedName>
        <fullName evidence="1">Peptidase</fullName>
    </submittedName>
</protein>
<proteinExistence type="predicted"/>
<keyword evidence="2" id="KW-1185">Reference proteome</keyword>
<sequence length="210" mass="22083">MRSLVLNAASLGPSSTGDVAAFNGRRLVQHDRLDGIGATGALPAKCRDMIRDLGWKNGPDLIIAVLGPGSFTGLRASLSLANGLAFGFGARLRGVTTGACFRTRLGWENTICVTQARRDRVFVEWPDGSFWAGSPAECPVPEEAILVGPGSSAVSPPGTDHPQVIWTGGPDIAWVLEAGLLSDDRSVLSPLYIDAPEAKLPARGLRPAPF</sequence>
<organism evidence="1 2">
    <name type="scientific">Asaia krungthepensis NRIC 0535</name>
    <dbReference type="NCBI Taxonomy" id="1307925"/>
    <lineage>
        <taxon>Bacteria</taxon>
        <taxon>Pseudomonadati</taxon>
        <taxon>Pseudomonadota</taxon>
        <taxon>Alphaproteobacteria</taxon>
        <taxon>Acetobacterales</taxon>
        <taxon>Acetobacteraceae</taxon>
        <taxon>Asaia</taxon>
    </lineage>
</organism>
<dbReference type="EMBL" id="BAPV01000014">
    <property type="protein sequence ID" value="GBQ89823.1"/>
    <property type="molecule type" value="Genomic_DNA"/>
</dbReference>
<evidence type="ECO:0000313" key="2">
    <source>
        <dbReference type="Proteomes" id="UP001062776"/>
    </source>
</evidence>
<gene>
    <name evidence="1" type="ORF">AA0535_1893</name>
</gene>
<evidence type="ECO:0000313" key="1">
    <source>
        <dbReference type="EMBL" id="GBQ89823.1"/>
    </source>
</evidence>
<dbReference type="Proteomes" id="UP001062776">
    <property type="component" value="Unassembled WGS sequence"/>
</dbReference>
<name>A0ABQ0Q3P0_9PROT</name>
<dbReference type="Gene3D" id="3.30.420.40">
    <property type="match status" value="1"/>
</dbReference>
<dbReference type="SUPFAM" id="SSF53067">
    <property type="entry name" value="Actin-like ATPase domain"/>
    <property type="match status" value="1"/>
</dbReference>
<dbReference type="RefSeq" id="WP_264815772.1">
    <property type="nucleotide sequence ID" value="NZ_BAPV01000014.1"/>
</dbReference>